<organism evidence="1">
    <name type="scientific">Tanacetum cinerariifolium</name>
    <name type="common">Dalmatian daisy</name>
    <name type="synonym">Chrysanthemum cinerariifolium</name>
    <dbReference type="NCBI Taxonomy" id="118510"/>
    <lineage>
        <taxon>Eukaryota</taxon>
        <taxon>Viridiplantae</taxon>
        <taxon>Streptophyta</taxon>
        <taxon>Embryophyta</taxon>
        <taxon>Tracheophyta</taxon>
        <taxon>Spermatophyta</taxon>
        <taxon>Magnoliopsida</taxon>
        <taxon>eudicotyledons</taxon>
        <taxon>Gunneridae</taxon>
        <taxon>Pentapetalae</taxon>
        <taxon>asterids</taxon>
        <taxon>campanulids</taxon>
        <taxon>Asterales</taxon>
        <taxon>Asteraceae</taxon>
        <taxon>Asteroideae</taxon>
        <taxon>Anthemideae</taxon>
        <taxon>Anthemidinae</taxon>
        <taxon>Tanacetum</taxon>
    </lineage>
</organism>
<evidence type="ECO:0000313" key="1">
    <source>
        <dbReference type="EMBL" id="GFD43820.1"/>
    </source>
</evidence>
<protein>
    <submittedName>
        <fullName evidence="1">Uncharacterized protein</fullName>
    </submittedName>
</protein>
<reference evidence="1" key="1">
    <citation type="journal article" date="2019" name="Sci. Rep.">
        <title>Draft genome of Tanacetum cinerariifolium, the natural source of mosquito coil.</title>
        <authorList>
            <person name="Yamashiro T."/>
            <person name="Shiraishi A."/>
            <person name="Satake H."/>
            <person name="Nakayama K."/>
        </authorList>
    </citation>
    <scope>NUCLEOTIDE SEQUENCE</scope>
</reference>
<sequence>EDHALVADGETPTEFALMANNENKRSEKVNEGVGYNVVPPPAADLYLSPKKDLSWTGLPEFVDDTVTG</sequence>
<name>A0A699WC58_TANCI</name>
<dbReference type="EMBL" id="BKCJ011606426">
    <property type="protein sequence ID" value="GFD43820.1"/>
    <property type="molecule type" value="Genomic_DNA"/>
</dbReference>
<feature type="non-terminal residue" evidence="1">
    <location>
        <position position="1"/>
    </location>
</feature>
<proteinExistence type="predicted"/>
<gene>
    <name evidence="1" type="ORF">Tci_915789</name>
</gene>
<feature type="non-terminal residue" evidence="1">
    <location>
        <position position="68"/>
    </location>
</feature>
<dbReference type="AlphaFoldDB" id="A0A699WC58"/>
<accession>A0A699WC58</accession>
<comment type="caution">
    <text evidence="1">The sequence shown here is derived from an EMBL/GenBank/DDBJ whole genome shotgun (WGS) entry which is preliminary data.</text>
</comment>